<reference evidence="2 3" key="1">
    <citation type="submission" date="2021-01" db="EMBL/GenBank/DDBJ databases">
        <title>Genomic Encyclopedia of Type Strains, Phase IV (KMG-IV): sequencing the most valuable type-strain genomes for metagenomic binning, comparative biology and taxonomic classification.</title>
        <authorList>
            <person name="Goeker M."/>
        </authorList>
    </citation>
    <scope>NUCLEOTIDE SEQUENCE [LARGE SCALE GENOMIC DNA]</scope>
    <source>
        <strain evidence="2 3">DSM 28236</strain>
    </source>
</reference>
<dbReference type="Proteomes" id="UP000808914">
    <property type="component" value="Unassembled WGS sequence"/>
</dbReference>
<evidence type="ECO:0008006" key="4">
    <source>
        <dbReference type="Google" id="ProtNLM"/>
    </source>
</evidence>
<feature type="signal peptide" evidence="1">
    <location>
        <begin position="1"/>
        <end position="22"/>
    </location>
</feature>
<sequence length="42" mass="4951">MNKTRFSLLSLICILLAASAFDNERFVQKFTKREVYRVKPSE</sequence>
<comment type="caution">
    <text evidence="2">The sequence shown here is derived from an EMBL/GenBank/DDBJ whole genome shotgun (WGS) entry which is preliminary data.</text>
</comment>
<name>A0ABS2PZH9_9BACL</name>
<proteinExistence type="predicted"/>
<dbReference type="EMBL" id="JAFBER010000005">
    <property type="protein sequence ID" value="MBM7644970.1"/>
    <property type="molecule type" value="Genomic_DNA"/>
</dbReference>
<keyword evidence="1" id="KW-0732">Signal</keyword>
<feature type="chain" id="PRO_5046586355" description="Cyclic lactone autoinducer peptide" evidence="1">
    <location>
        <begin position="23"/>
        <end position="42"/>
    </location>
</feature>
<gene>
    <name evidence="2" type="ORF">JOD45_001179</name>
</gene>
<protein>
    <recommendedName>
        <fullName evidence="4">Cyclic lactone autoinducer peptide</fullName>
    </recommendedName>
</protein>
<organism evidence="2 3">
    <name type="scientific">Scopulibacillus daqui</name>
    <dbReference type="NCBI Taxonomy" id="1469162"/>
    <lineage>
        <taxon>Bacteria</taxon>
        <taxon>Bacillati</taxon>
        <taxon>Bacillota</taxon>
        <taxon>Bacilli</taxon>
        <taxon>Bacillales</taxon>
        <taxon>Sporolactobacillaceae</taxon>
        <taxon>Scopulibacillus</taxon>
    </lineage>
</organism>
<keyword evidence="3" id="KW-1185">Reference proteome</keyword>
<accession>A0ABS2PZH9</accession>
<evidence type="ECO:0000256" key="1">
    <source>
        <dbReference type="SAM" id="SignalP"/>
    </source>
</evidence>
<evidence type="ECO:0000313" key="2">
    <source>
        <dbReference type="EMBL" id="MBM7644970.1"/>
    </source>
</evidence>
<evidence type="ECO:0000313" key="3">
    <source>
        <dbReference type="Proteomes" id="UP000808914"/>
    </source>
</evidence>